<dbReference type="Proteomes" id="UP000286561">
    <property type="component" value="Unassembled WGS sequence"/>
</dbReference>
<dbReference type="RefSeq" id="WP_118329468.1">
    <property type="nucleotide sequence ID" value="NZ_QSEP01000058.1"/>
</dbReference>
<name>A0A413PWW5_9FIRM</name>
<keyword evidence="1" id="KW-0812">Transmembrane</keyword>
<organism evidence="2 3">
    <name type="scientific">Anaerobutyricum hallii</name>
    <dbReference type="NCBI Taxonomy" id="39488"/>
    <lineage>
        <taxon>Bacteria</taxon>
        <taxon>Bacillati</taxon>
        <taxon>Bacillota</taxon>
        <taxon>Clostridia</taxon>
        <taxon>Lachnospirales</taxon>
        <taxon>Lachnospiraceae</taxon>
        <taxon>Anaerobutyricum</taxon>
    </lineage>
</organism>
<evidence type="ECO:0000313" key="2">
    <source>
        <dbReference type="EMBL" id="RGZ81972.1"/>
    </source>
</evidence>
<feature type="transmembrane region" description="Helical" evidence="1">
    <location>
        <begin position="6"/>
        <end position="28"/>
    </location>
</feature>
<gene>
    <name evidence="2" type="ORF">DW972_09545</name>
</gene>
<feature type="transmembrane region" description="Helical" evidence="1">
    <location>
        <begin position="40"/>
        <end position="63"/>
    </location>
</feature>
<evidence type="ECO:0000256" key="1">
    <source>
        <dbReference type="SAM" id="Phobius"/>
    </source>
</evidence>
<dbReference type="EMBL" id="QSEP01000058">
    <property type="protein sequence ID" value="RGZ81972.1"/>
    <property type="molecule type" value="Genomic_DNA"/>
</dbReference>
<keyword evidence="1" id="KW-1133">Transmembrane helix</keyword>
<evidence type="ECO:0000313" key="3">
    <source>
        <dbReference type="Proteomes" id="UP000286561"/>
    </source>
</evidence>
<keyword evidence="1" id="KW-0472">Membrane</keyword>
<protein>
    <submittedName>
        <fullName evidence="2">Uncharacterized protein</fullName>
    </submittedName>
</protein>
<dbReference type="AlphaFoldDB" id="A0A413PWW5"/>
<sequence>MTFKNFMYKGVLMITVLALIGWLGKYLYLVDGEIDWFRLMLVYGVPVGSHICFLSFLQGGIYLER</sequence>
<comment type="caution">
    <text evidence="2">The sequence shown here is derived from an EMBL/GenBank/DDBJ whole genome shotgun (WGS) entry which is preliminary data.</text>
</comment>
<reference evidence="2 3" key="1">
    <citation type="submission" date="2018-08" db="EMBL/GenBank/DDBJ databases">
        <title>A genome reference for cultivated species of the human gut microbiota.</title>
        <authorList>
            <person name="Zou Y."/>
            <person name="Xue W."/>
            <person name="Luo G."/>
        </authorList>
    </citation>
    <scope>NUCLEOTIDE SEQUENCE [LARGE SCALE GENOMIC DNA]</scope>
    <source>
        <strain evidence="2 3">AM48-23BH</strain>
    </source>
</reference>
<proteinExistence type="predicted"/>
<accession>A0A413PWW5</accession>